<dbReference type="AlphaFoldDB" id="A0A9D2IED8"/>
<evidence type="ECO:0000256" key="1">
    <source>
        <dbReference type="SAM" id="Phobius"/>
    </source>
</evidence>
<comment type="caution">
    <text evidence="2">The sequence shown here is derived from an EMBL/GenBank/DDBJ whole genome shotgun (WGS) entry which is preliminary data.</text>
</comment>
<proteinExistence type="predicted"/>
<reference evidence="2" key="2">
    <citation type="submission" date="2021-04" db="EMBL/GenBank/DDBJ databases">
        <authorList>
            <person name="Gilroy R."/>
        </authorList>
    </citation>
    <scope>NUCLEOTIDE SEQUENCE</scope>
    <source>
        <strain evidence="2">CHK187-5294</strain>
    </source>
</reference>
<dbReference type="EMBL" id="DXCL01000026">
    <property type="protein sequence ID" value="HIZ03572.1"/>
    <property type="molecule type" value="Genomic_DNA"/>
</dbReference>
<evidence type="ECO:0000313" key="2">
    <source>
        <dbReference type="EMBL" id="HIZ03572.1"/>
    </source>
</evidence>
<gene>
    <name evidence="2" type="ORF">H9727_04730</name>
</gene>
<sequence>MKSKKLVIGYAIAVFLLIFIITFNSVCSITQFDVRFETGSAAAARSAETVQGRLNEYLNKSYLFFKESNVYDIVENVCEEENTHLNVVSVKKSFPNKISVRVEEEYEQYAFYSAADGKYYVTDENGKILAVRETSENNIASGAYNVEITGFTYSASEESGTLVADQAVPFSLLMQMLSHADETLGGVLGRFSGIEYSAGGTNNPEYLCFTFTQGVKLWLLYVSSSESHAYECFEAALAEYMTLSDAQKTYGYFLPMYVPGTGSVQVQHSSGNYDPNPST</sequence>
<keyword evidence="1" id="KW-0472">Membrane</keyword>
<evidence type="ECO:0000313" key="3">
    <source>
        <dbReference type="Proteomes" id="UP000824132"/>
    </source>
</evidence>
<reference evidence="2" key="1">
    <citation type="journal article" date="2021" name="PeerJ">
        <title>Extensive microbial diversity within the chicken gut microbiome revealed by metagenomics and culture.</title>
        <authorList>
            <person name="Gilroy R."/>
            <person name="Ravi A."/>
            <person name="Getino M."/>
            <person name="Pursley I."/>
            <person name="Horton D.L."/>
            <person name="Alikhan N.F."/>
            <person name="Baker D."/>
            <person name="Gharbi K."/>
            <person name="Hall N."/>
            <person name="Watson M."/>
            <person name="Adriaenssens E.M."/>
            <person name="Foster-Nyarko E."/>
            <person name="Jarju S."/>
            <person name="Secka A."/>
            <person name="Antonio M."/>
            <person name="Oren A."/>
            <person name="Chaudhuri R.R."/>
            <person name="La Ragione R."/>
            <person name="Hildebrand F."/>
            <person name="Pallen M.J."/>
        </authorList>
    </citation>
    <scope>NUCLEOTIDE SEQUENCE</scope>
    <source>
        <strain evidence="2">CHK187-5294</strain>
    </source>
</reference>
<accession>A0A9D2IED8</accession>
<organism evidence="2 3">
    <name type="scientific">Candidatus Borkfalkia avistercoris</name>
    <dbReference type="NCBI Taxonomy" id="2838504"/>
    <lineage>
        <taxon>Bacteria</taxon>
        <taxon>Bacillati</taxon>
        <taxon>Bacillota</taxon>
        <taxon>Clostridia</taxon>
        <taxon>Christensenellales</taxon>
        <taxon>Christensenellaceae</taxon>
        <taxon>Candidatus Borkfalkia</taxon>
    </lineage>
</organism>
<keyword evidence="1" id="KW-1133">Transmembrane helix</keyword>
<keyword evidence="1" id="KW-0812">Transmembrane</keyword>
<name>A0A9D2IED8_9FIRM</name>
<feature type="transmembrane region" description="Helical" evidence="1">
    <location>
        <begin position="7"/>
        <end position="26"/>
    </location>
</feature>
<dbReference type="Proteomes" id="UP000824132">
    <property type="component" value="Unassembled WGS sequence"/>
</dbReference>
<protein>
    <submittedName>
        <fullName evidence="2">Uncharacterized protein</fullName>
    </submittedName>
</protein>